<accession>A0AAP0HG67</accession>
<evidence type="ECO:0000313" key="1">
    <source>
        <dbReference type="EMBL" id="KAK9085679.1"/>
    </source>
</evidence>
<proteinExistence type="predicted"/>
<name>A0AAP0HG67_9MAGN</name>
<dbReference type="AlphaFoldDB" id="A0AAP0HG67"/>
<dbReference type="EMBL" id="JBBNAE010000011">
    <property type="protein sequence ID" value="KAK9085679.1"/>
    <property type="molecule type" value="Genomic_DNA"/>
</dbReference>
<evidence type="ECO:0000313" key="2">
    <source>
        <dbReference type="Proteomes" id="UP001417504"/>
    </source>
</evidence>
<reference evidence="1 2" key="1">
    <citation type="submission" date="2024-01" db="EMBL/GenBank/DDBJ databases">
        <title>Genome assemblies of Stephania.</title>
        <authorList>
            <person name="Yang L."/>
        </authorList>
    </citation>
    <scope>NUCLEOTIDE SEQUENCE [LARGE SCALE GENOMIC DNA]</scope>
    <source>
        <strain evidence="1">QJT</strain>
        <tissue evidence="1">Leaf</tissue>
    </source>
</reference>
<comment type="caution">
    <text evidence="1">The sequence shown here is derived from an EMBL/GenBank/DDBJ whole genome shotgun (WGS) entry which is preliminary data.</text>
</comment>
<organism evidence="1 2">
    <name type="scientific">Stephania japonica</name>
    <dbReference type="NCBI Taxonomy" id="461633"/>
    <lineage>
        <taxon>Eukaryota</taxon>
        <taxon>Viridiplantae</taxon>
        <taxon>Streptophyta</taxon>
        <taxon>Embryophyta</taxon>
        <taxon>Tracheophyta</taxon>
        <taxon>Spermatophyta</taxon>
        <taxon>Magnoliopsida</taxon>
        <taxon>Ranunculales</taxon>
        <taxon>Menispermaceae</taxon>
        <taxon>Menispermoideae</taxon>
        <taxon>Cissampelideae</taxon>
        <taxon>Stephania</taxon>
    </lineage>
</organism>
<sequence>MVEAFKLWFGFIQILQHLYGKKDEDLMHSLMSFITLAPRLGLHMRERTWTVTSSCEGSSPRRT</sequence>
<protein>
    <submittedName>
        <fullName evidence="1">Uncharacterized protein</fullName>
    </submittedName>
</protein>
<dbReference type="Proteomes" id="UP001417504">
    <property type="component" value="Unassembled WGS sequence"/>
</dbReference>
<keyword evidence="2" id="KW-1185">Reference proteome</keyword>
<gene>
    <name evidence="1" type="ORF">Sjap_026090</name>
</gene>